<keyword evidence="3" id="KW-0963">Cytoplasm</keyword>
<accession>A0A7U6GG68</accession>
<dbReference type="EC" id="1.6.5.5" evidence="7"/>
<name>A0A7U6GG68_9GAMM</name>
<dbReference type="InterPro" id="IPR036291">
    <property type="entry name" value="NAD(P)-bd_dom_sf"/>
</dbReference>
<proteinExistence type="predicted"/>
<dbReference type="Gene3D" id="3.40.50.720">
    <property type="entry name" value="NAD(P)-binding Rossmann-like Domain"/>
    <property type="match status" value="1"/>
</dbReference>
<dbReference type="InterPro" id="IPR020843">
    <property type="entry name" value="ER"/>
</dbReference>
<dbReference type="InterPro" id="IPR013154">
    <property type="entry name" value="ADH-like_N"/>
</dbReference>
<dbReference type="InterPro" id="IPR051603">
    <property type="entry name" value="Zinc-ADH_QOR/CCCR"/>
</dbReference>
<dbReference type="InterPro" id="IPR011032">
    <property type="entry name" value="GroES-like_sf"/>
</dbReference>
<organism evidence="7 8">
    <name type="scientific">Thiolapillus brandeum</name>
    <dbReference type="NCBI Taxonomy" id="1076588"/>
    <lineage>
        <taxon>Bacteria</taxon>
        <taxon>Pseudomonadati</taxon>
        <taxon>Pseudomonadota</taxon>
        <taxon>Gammaproteobacteria</taxon>
        <taxon>Chromatiales</taxon>
        <taxon>Sedimenticolaceae</taxon>
        <taxon>Thiolapillus</taxon>
    </lineage>
</organism>
<evidence type="ECO:0000256" key="2">
    <source>
        <dbReference type="ARBA" id="ARBA00011881"/>
    </source>
</evidence>
<reference evidence="7 8" key="1">
    <citation type="journal article" date="2014" name="PLoS ONE">
        <title>Physiological and genomic features of a novel sulfur-oxidizing gammaproteobacterium belonging to a previously uncultivated symbiotic lineage isolated from a hydrothermal vent.</title>
        <authorList>
            <person name="Nunoura T."/>
            <person name="Takaki Y."/>
            <person name="Kazama H."/>
            <person name="Kakuta J."/>
            <person name="Shimamura S."/>
            <person name="Makita H."/>
            <person name="Hirai M."/>
            <person name="Miyazaki M."/>
            <person name="Takai K."/>
        </authorList>
    </citation>
    <scope>NUCLEOTIDE SEQUENCE [LARGE SCALE GENOMIC DNA]</scope>
    <source>
        <strain evidence="7 8">Hiromi1</strain>
    </source>
</reference>
<dbReference type="RefSeq" id="WP_041064193.1">
    <property type="nucleotide sequence ID" value="NZ_AP012273.1"/>
</dbReference>
<dbReference type="CDD" id="cd08272">
    <property type="entry name" value="MDR6"/>
    <property type="match status" value="1"/>
</dbReference>
<protein>
    <submittedName>
        <fullName evidence="7">NADPH2:quinone reductase</fullName>
        <ecNumber evidence="7">1.6.5.5</ecNumber>
    </submittedName>
</protein>
<keyword evidence="5" id="KW-0694">RNA-binding</keyword>
<dbReference type="SMART" id="SM00829">
    <property type="entry name" value="PKS_ER"/>
    <property type="match status" value="1"/>
</dbReference>
<dbReference type="PANTHER" id="PTHR44154">
    <property type="entry name" value="QUINONE OXIDOREDUCTASE"/>
    <property type="match status" value="1"/>
</dbReference>
<dbReference type="EMBL" id="AP012273">
    <property type="protein sequence ID" value="BAO43020.1"/>
    <property type="molecule type" value="Genomic_DNA"/>
</dbReference>
<dbReference type="PANTHER" id="PTHR44154:SF1">
    <property type="entry name" value="QUINONE OXIDOREDUCTASE"/>
    <property type="match status" value="1"/>
</dbReference>
<dbReference type="Proteomes" id="UP000031631">
    <property type="component" value="Chromosome"/>
</dbReference>
<dbReference type="OrthoDB" id="9785812at2"/>
<dbReference type="GO" id="GO:0005737">
    <property type="term" value="C:cytoplasm"/>
    <property type="evidence" value="ECO:0007669"/>
    <property type="project" value="UniProtKB-SubCell"/>
</dbReference>
<dbReference type="InterPro" id="IPR002364">
    <property type="entry name" value="Quin_OxRdtase/zeta-crystal_CS"/>
</dbReference>
<sequence>MKAVVMTDTGGPEVLDLQELPEPPISRPTQIKVRLHTAGINPIDTKLRARGLFYGATPPAILGCDGAGEVVAIGDEVTRFQPGDKVWFCHGGLGREQGNYAQFTVLDECRAEFMPARINFPEVGATPLALITAWEALYDRGRLEEGQTVLIHAGAGGVGHIAIQLAKIRGARVITTVSSAEKADFVRELGADIVVNYRTDDLEAIVMEHTEGRGVDLVFDTVGPETFRQSLPLIREYGSIVTILDPGEGLVTAEARNRNLSIAFTLMLTPALKDLREALAHQGEILRLGGEWMSEGRLKTHVSRILQLEEAPLAHRLIEDGHTLGKMVLMTG</sequence>
<evidence type="ECO:0000256" key="1">
    <source>
        <dbReference type="ARBA" id="ARBA00004496"/>
    </source>
</evidence>
<keyword evidence="8" id="KW-1185">Reference proteome</keyword>
<evidence type="ECO:0000256" key="4">
    <source>
        <dbReference type="ARBA" id="ARBA00022857"/>
    </source>
</evidence>
<dbReference type="Gene3D" id="3.90.180.10">
    <property type="entry name" value="Medium-chain alcohol dehydrogenases, catalytic domain"/>
    <property type="match status" value="1"/>
</dbReference>
<comment type="subunit">
    <text evidence="2">Homotetramer.</text>
</comment>
<dbReference type="KEGG" id="tbn:TBH_C0071"/>
<comment type="subcellular location">
    <subcellularLocation>
        <location evidence="1">Cytoplasm</location>
    </subcellularLocation>
</comment>
<dbReference type="GO" id="GO:0008270">
    <property type="term" value="F:zinc ion binding"/>
    <property type="evidence" value="ECO:0007669"/>
    <property type="project" value="InterPro"/>
</dbReference>
<evidence type="ECO:0000313" key="7">
    <source>
        <dbReference type="EMBL" id="BAO43020.1"/>
    </source>
</evidence>
<evidence type="ECO:0000313" key="8">
    <source>
        <dbReference type="Proteomes" id="UP000031631"/>
    </source>
</evidence>
<dbReference type="GO" id="GO:0003723">
    <property type="term" value="F:RNA binding"/>
    <property type="evidence" value="ECO:0007669"/>
    <property type="project" value="UniProtKB-KW"/>
</dbReference>
<dbReference type="GO" id="GO:0003960">
    <property type="term" value="F:quinone reductase (NADPH) activity"/>
    <property type="evidence" value="ECO:0007669"/>
    <property type="project" value="UniProtKB-EC"/>
</dbReference>
<dbReference type="PROSITE" id="PS01162">
    <property type="entry name" value="QOR_ZETA_CRYSTAL"/>
    <property type="match status" value="1"/>
</dbReference>
<evidence type="ECO:0000256" key="5">
    <source>
        <dbReference type="ARBA" id="ARBA00022884"/>
    </source>
</evidence>
<feature type="domain" description="Enoyl reductase (ER)" evidence="6">
    <location>
        <begin position="10"/>
        <end position="329"/>
    </location>
</feature>
<dbReference type="SUPFAM" id="SSF51735">
    <property type="entry name" value="NAD(P)-binding Rossmann-fold domains"/>
    <property type="match status" value="1"/>
</dbReference>
<keyword evidence="4" id="KW-0521">NADP</keyword>
<dbReference type="SUPFAM" id="SSF50129">
    <property type="entry name" value="GroES-like"/>
    <property type="match status" value="1"/>
</dbReference>
<evidence type="ECO:0000259" key="6">
    <source>
        <dbReference type="SMART" id="SM00829"/>
    </source>
</evidence>
<gene>
    <name evidence="7" type="ORF">TBH_C0071</name>
</gene>
<evidence type="ECO:0000256" key="3">
    <source>
        <dbReference type="ARBA" id="ARBA00022490"/>
    </source>
</evidence>
<dbReference type="Pfam" id="PF13602">
    <property type="entry name" value="ADH_zinc_N_2"/>
    <property type="match status" value="1"/>
</dbReference>
<keyword evidence="7" id="KW-0560">Oxidoreductase</keyword>
<dbReference type="AlphaFoldDB" id="A0A7U6GG68"/>
<dbReference type="Pfam" id="PF08240">
    <property type="entry name" value="ADH_N"/>
    <property type="match status" value="1"/>
</dbReference>